<reference evidence="3" key="1">
    <citation type="journal article" date="2018" name="Gigascience">
        <title>Genome assembly of the Pink Ipe (Handroanthus impetiginosus, Bignoniaceae), a highly valued, ecologically keystone Neotropical timber forest tree.</title>
        <authorList>
            <person name="Silva-Junior O.B."/>
            <person name="Grattapaglia D."/>
            <person name="Novaes E."/>
            <person name="Collevatti R.G."/>
        </authorList>
    </citation>
    <scope>NUCLEOTIDE SEQUENCE [LARGE SCALE GENOMIC DNA]</scope>
    <source>
        <strain evidence="3">cv. UFG-1</strain>
    </source>
</reference>
<keyword evidence="1" id="KW-1133">Transmembrane helix</keyword>
<accession>A0A2G9HTF2</accession>
<keyword evidence="3" id="KW-1185">Reference proteome</keyword>
<dbReference type="PANTHER" id="PTHR33133">
    <property type="entry name" value="OS08G0107100 PROTEIN-RELATED"/>
    <property type="match status" value="1"/>
</dbReference>
<dbReference type="PANTHER" id="PTHR33133:SF5">
    <property type="entry name" value="OS08G0107100 PROTEIN"/>
    <property type="match status" value="1"/>
</dbReference>
<evidence type="ECO:0000313" key="3">
    <source>
        <dbReference type="Proteomes" id="UP000231279"/>
    </source>
</evidence>
<feature type="transmembrane region" description="Helical" evidence="1">
    <location>
        <begin position="233"/>
        <end position="257"/>
    </location>
</feature>
<keyword evidence="1" id="KW-0812">Transmembrane</keyword>
<name>A0A2G9HTF2_9LAMI</name>
<dbReference type="AlphaFoldDB" id="A0A2G9HTF2"/>
<comment type="caution">
    <text evidence="2">The sequence shown here is derived from an EMBL/GenBank/DDBJ whole genome shotgun (WGS) entry which is preliminary data.</text>
</comment>
<evidence type="ECO:0000256" key="1">
    <source>
        <dbReference type="SAM" id="Phobius"/>
    </source>
</evidence>
<proteinExistence type="predicted"/>
<dbReference type="STRING" id="429701.A0A2G9HTF2"/>
<feature type="transmembrane region" description="Helical" evidence="1">
    <location>
        <begin position="12"/>
        <end position="29"/>
    </location>
</feature>
<keyword evidence="1" id="KW-0472">Membrane</keyword>
<evidence type="ECO:0000313" key="2">
    <source>
        <dbReference type="EMBL" id="PIN20794.1"/>
    </source>
</evidence>
<feature type="transmembrane region" description="Helical" evidence="1">
    <location>
        <begin position="65"/>
        <end position="92"/>
    </location>
</feature>
<dbReference type="EMBL" id="NKXS01001051">
    <property type="protein sequence ID" value="PIN20794.1"/>
    <property type="molecule type" value="Genomic_DNA"/>
</dbReference>
<sequence length="305" mass="35214">MDKQQEEQIHSLGVFAIFRVSFLIIFSWINLFTQITLSTIFPLSLLSLIHLKISDHFSQRNYTAFWLFQTVYFVFFLILSMLSTAAVVYTAACTYTRKEITFFQVMSVVPKIWKILTVTFAWSFIVVFLYNMIAFFVLIPWFGSIGLSVDGVAILGPLLIIYMMGFVYISIIWHLASVVSVLEEVCGVEAMIKSRGLVKGKMVISFAIFLFLNLCFVLIQVGFQRFVVAGKSFWSRIGCGVLCFLFLSEFTLLGLVVQTVIYFDCKSYHNEIIDRSYLENHIENVYLGDYAPLRPDDYRSKQFYM</sequence>
<dbReference type="OrthoDB" id="911961at2759"/>
<feature type="transmembrane region" description="Helical" evidence="1">
    <location>
        <begin position="151"/>
        <end position="173"/>
    </location>
</feature>
<feature type="transmembrane region" description="Helical" evidence="1">
    <location>
        <begin position="112"/>
        <end position="139"/>
    </location>
</feature>
<organism evidence="2 3">
    <name type="scientific">Handroanthus impetiginosus</name>
    <dbReference type="NCBI Taxonomy" id="429701"/>
    <lineage>
        <taxon>Eukaryota</taxon>
        <taxon>Viridiplantae</taxon>
        <taxon>Streptophyta</taxon>
        <taxon>Embryophyta</taxon>
        <taxon>Tracheophyta</taxon>
        <taxon>Spermatophyta</taxon>
        <taxon>Magnoliopsida</taxon>
        <taxon>eudicotyledons</taxon>
        <taxon>Gunneridae</taxon>
        <taxon>Pentapetalae</taxon>
        <taxon>asterids</taxon>
        <taxon>lamiids</taxon>
        <taxon>Lamiales</taxon>
        <taxon>Bignoniaceae</taxon>
        <taxon>Crescentiina</taxon>
        <taxon>Tabebuia alliance</taxon>
        <taxon>Handroanthus</taxon>
    </lineage>
</organism>
<feature type="transmembrane region" description="Helical" evidence="1">
    <location>
        <begin position="202"/>
        <end position="221"/>
    </location>
</feature>
<dbReference type="Proteomes" id="UP000231279">
    <property type="component" value="Unassembled WGS sequence"/>
</dbReference>
<protein>
    <recommendedName>
        <fullName evidence="4">Transmembrane protein</fullName>
    </recommendedName>
</protein>
<evidence type="ECO:0008006" key="4">
    <source>
        <dbReference type="Google" id="ProtNLM"/>
    </source>
</evidence>
<gene>
    <name evidence="2" type="ORF">CDL12_06518</name>
</gene>